<dbReference type="EMBL" id="JACGCM010000999">
    <property type="protein sequence ID" value="KAF6163147.1"/>
    <property type="molecule type" value="Genomic_DNA"/>
</dbReference>
<name>A0A7J7N7N6_9MAGN</name>
<organism evidence="1 2">
    <name type="scientific">Kingdonia uniflora</name>
    <dbReference type="NCBI Taxonomy" id="39325"/>
    <lineage>
        <taxon>Eukaryota</taxon>
        <taxon>Viridiplantae</taxon>
        <taxon>Streptophyta</taxon>
        <taxon>Embryophyta</taxon>
        <taxon>Tracheophyta</taxon>
        <taxon>Spermatophyta</taxon>
        <taxon>Magnoliopsida</taxon>
        <taxon>Ranunculales</taxon>
        <taxon>Circaeasteraceae</taxon>
        <taxon>Kingdonia</taxon>
    </lineage>
</organism>
<comment type="caution">
    <text evidence="1">The sequence shown here is derived from an EMBL/GenBank/DDBJ whole genome shotgun (WGS) entry which is preliminary data.</text>
</comment>
<sequence length="230" mass="25995">MPVEIVFKMDSLSANEVSTSGRTNESDNEEEVGFEQFPGFPGQLVSYPSGSDAFREIYKAKAAIGGKRGRTWNDNIIWVKGNCFQRDDEETLGLLLRNVKQSVKSKVKRKESLLDKVMEEETEFKIVLKGLGLSRKKRVDSSFARPNPVKPSKIALKYLKKRMLKALTASGTTRSDDLKEVEERARLAILQGEEDTSKMVARLVKGIWLGIEEDKNDLRKANIELEKELV</sequence>
<evidence type="ECO:0000313" key="1">
    <source>
        <dbReference type="EMBL" id="KAF6163147.1"/>
    </source>
</evidence>
<keyword evidence="2" id="KW-1185">Reference proteome</keyword>
<reference evidence="1 2" key="1">
    <citation type="journal article" date="2020" name="IScience">
        <title>Genome Sequencing of the Endangered Kingdonia uniflora (Circaeasteraceae, Ranunculales) Reveals Potential Mechanisms of Evolutionary Specialization.</title>
        <authorList>
            <person name="Sun Y."/>
            <person name="Deng T."/>
            <person name="Zhang A."/>
            <person name="Moore M.J."/>
            <person name="Landis J.B."/>
            <person name="Lin N."/>
            <person name="Zhang H."/>
            <person name="Zhang X."/>
            <person name="Huang J."/>
            <person name="Zhang X."/>
            <person name="Sun H."/>
            <person name="Wang H."/>
        </authorList>
    </citation>
    <scope>NUCLEOTIDE SEQUENCE [LARGE SCALE GENOMIC DNA]</scope>
    <source>
        <strain evidence="1">TB1705</strain>
        <tissue evidence="1">Leaf</tissue>
    </source>
</reference>
<gene>
    <name evidence="1" type="ORF">GIB67_025011</name>
</gene>
<accession>A0A7J7N7N6</accession>
<evidence type="ECO:0000313" key="2">
    <source>
        <dbReference type="Proteomes" id="UP000541444"/>
    </source>
</evidence>
<protein>
    <submittedName>
        <fullName evidence="1">Uncharacterized protein</fullName>
    </submittedName>
</protein>
<dbReference type="Proteomes" id="UP000541444">
    <property type="component" value="Unassembled WGS sequence"/>
</dbReference>
<proteinExistence type="predicted"/>
<dbReference type="AlphaFoldDB" id="A0A7J7N7N6"/>